<evidence type="ECO:0000313" key="3">
    <source>
        <dbReference type="EMBL" id="MEG3158823.1"/>
    </source>
</evidence>
<accession>A0ABU7YUN9</accession>
<dbReference type="EMBL" id="JAXGFO010000152">
    <property type="protein sequence ID" value="MEG3158823.1"/>
    <property type="molecule type" value="Genomic_DNA"/>
</dbReference>
<sequence>MAASSNSKTLLMTLTAALALSACGGGSDNVASPGEGAFPPPPSSTPPPTTPPPTTPPPTTPP</sequence>
<evidence type="ECO:0000313" key="4">
    <source>
        <dbReference type="Proteomes" id="UP001334501"/>
    </source>
</evidence>
<feature type="chain" id="PRO_5045569421" evidence="2">
    <location>
        <begin position="25"/>
        <end position="62"/>
    </location>
</feature>
<keyword evidence="4" id="KW-1185">Reference proteome</keyword>
<feature type="region of interest" description="Disordered" evidence="1">
    <location>
        <begin position="23"/>
        <end position="62"/>
    </location>
</feature>
<feature type="compositionally biased region" description="Pro residues" evidence="1">
    <location>
        <begin position="38"/>
        <end position="62"/>
    </location>
</feature>
<keyword evidence="2" id="KW-0732">Signal</keyword>
<comment type="caution">
    <text evidence="3">The sequence shown here is derived from an EMBL/GenBank/DDBJ whole genome shotgun (WGS) entry which is preliminary data.</text>
</comment>
<name>A0ABU7YUN9_9GAMM</name>
<feature type="signal peptide" evidence="2">
    <location>
        <begin position="1"/>
        <end position="24"/>
    </location>
</feature>
<dbReference type="Proteomes" id="UP001334501">
    <property type="component" value="Unassembled WGS sequence"/>
</dbReference>
<gene>
    <name evidence="3" type="ORF">SNE33_13335</name>
</gene>
<evidence type="ECO:0000256" key="2">
    <source>
        <dbReference type="SAM" id="SignalP"/>
    </source>
</evidence>
<evidence type="ECO:0000256" key="1">
    <source>
        <dbReference type="SAM" id="MobiDB-lite"/>
    </source>
</evidence>
<proteinExistence type="predicted"/>
<reference evidence="3 4" key="1">
    <citation type="journal article" date="2017" name="Curr. Microbiol.">
        <title>Lysobacter zhanggongensis sp. nov. Isolated from a Pit Mud.</title>
        <authorList>
            <person name="Zhang X.F."/>
            <person name="Wang H.H."/>
            <person name="Sun X.Y."/>
            <person name="Pan C.M."/>
        </authorList>
    </citation>
    <scope>NUCLEOTIDE SEQUENCE [LARGE SCALE GENOMIC DNA]</scope>
    <source>
        <strain evidence="3 4">ZGLJ7-1</strain>
    </source>
</reference>
<protein>
    <submittedName>
        <fullName evidence="3">Uncharacterized protein</fullName>
    </submittedName>
</protein>
<feature type="non-terminal residue" evidence="3">
    <location>
        <position position="62"/>
    </location>
</feature>
<organism evidence="3 4">
    <name type="scientific">Lysobacter zhanggongensis</name>
    <dbReference type="NCBI Taxonomy" id="1774951"/>
    <lineage>
        <taxon>Bacteria</taxon>
        <taxon>Pseudomonadati</taxon>
        <taxon>Pseudomonadota</taxon>
        <taxon>Gammaproteobacteria</taxon>
        <taxon>Lysobacterales</taxon>
        <taxon>Lysobacteraceae</taxon>
        <taxon>Lysobacter</taxon>
    </lineage>
</organism>